<dbReference type="AlphaFoldDB" id="A0A2P2R3P4"/>
<name>A0A2P2R3P4_RHIMU</name>
<keyword evidence="1" id="KW-0472">Membrane</keyword>
<evidence type="ECO:0000256" key="1">
    <source>
        <dbReference type="SAM" id="Phobius"/>
    </source>
</evidence>
<feature type="transmembrane region" description="Helical" evidence="1">
    <location>
        <begin position="47"/>
        <end position="69"/>
    </location>
</feature>
<accession>A0A2P2R3P4</accession>
<keyword evidence="1" id="KW-0812">Transmembrane</keyword>
<keyword evidence="1" id="KW-1133">Transmembrane helix</keyword>
<organism evidence="2">
    <name type="scientific">Rhizophora mucronata</name>
    <name type="common">Asiatic mangrove</name>
    <dbReference type="NCBI Taxonomy" id="61149"/>
    <lineage>
        <taxon>Eukaryota</taxon>
        <taxon>Viridiplantae</taxon>
        <taxon>Streptophyta</taxon>
        <taxon>Embryophyta</taxon>
        <taxon>Tracheophyta</taxon>
        <taxon>Spermatophyta</taxon>
        <taxon>Magnoliopsida</taxon>
        <taxon>eudicotyledons</taxon>
        <taxon>Gunneridae</taxon>
        <taxon>Pentapetalae</taxon>
        <taxon>rosids</taxon>
        <taxon>fabids</taxon>
        <taxon>Malpighiales</taxon>
        <taxon>Rhizophoraceae</taxon>
        <taxon>Rhizophora</taxon>
    </lineage>
</organism>
<dbReference type="EMBL" id="GGEC01093260">
    <property type="protein sequence ID" value="MBX73744.1"/>
    <property type="molecule type" value="Transcribed_RNA"/>
</dbReference>
<proteinExistence type="predicted"/>
<sequence length="72" mass="8349">MLVSNDGHKQLAGYKKSIMILDKDKKVNWKCKIPSKSSRVPYKVERLAVAFISSHFLGLHTFVIMWLLVQFK</sequence>
<protein>
    <submittedName>
        <fullName evidence="2">Uncharacterized protein</fullName>
    </submittedName>
</protein>
<evidence type="ECO:0000313" key="2">
    <source>
        <dbReference type="EMBL" id="MBX73744.1"/>
    </source>
</evidence>
<reference evidence="2" key="1">
    <citation type="submission" date="2018-02" db="EMBL/GenBank/DDBJ databases">
        <title>Rhizophora mucronata_Transcriptome.</title>
        <authorList>
            <person name="Meera S.P."/>
            <person name="Sreeshan A."/>
            <person name="Augustine A."/>
        </authorList>
    </citation>
    <scope>NUCLEOTIDE SEQUENCE</scope>
    <source>
        <tissue evidence="2">Leaf</tissue>
    </source>
</reference>